<protein>
    <submittedName>
        <fullName evidence="1">Uncharacterized protein</fullName>
    </submittedName>
</protein>
<name>A0A438K7K5_VITVI</name>
<organism evidence="1 2">
    <name type="scientific">Vitis vinifera</name>
    <name type="common">Grape</name>
    <dbReference type="NCBI Taxonomy" id="29760"/>
    <lineage>
        <taxon>Eukaryota</taxon>
        <taxon>Viridiplantae</taxon>
        <taxon>Streptophyta</taxon>
        <taxon>Embryophyta</taxon>
        <taxon>Tracheophyta</taxon>
        <taxon>Spermatophyta</taxon>
        <taxon>Magnoliopsida</taxon>
        <taxon>eudicotyledons</taxon>
        <taxon>Gunneridae</taxon>
        <taxon>Pentapetalae</taxon>
        <taxon>rosids</taxon>
        <taxon>Vitales</taxon>
        <taxon>Vitaceae</taxon>
        <taxon>Viteae</taxon>
        <taxon>Vitis</taxon>
    </lineage>
</organism>
<accession>A0A438K7K5</accession>
<proteinExistence type="predicted"/>
<dbReference type="AlphaFoldDB" id="A0A438K7K5"/>
<dbReference type="EMBL" id="QGNW01000014">
    <property type="protein sequence ID" value="RVX17175.1"/>
    <property type="molecule type" value="Genomic_DNA"/>
</dbReference>
<evidence type="ECO:0000313" key="2">
    <source>
        <dbReference type="Proteomes" id="UP000288805"/>
    </source>
</evidence>
<dbReference type="Proteomes" id="UP000288805">
    <property type="component" value="Unassembled WGS sequence"/>
</dbReference>
<comment type="caution">
    <text evidence="1">The sequence shown here is derived from an EMBL/GenBank/DDBJ whole genome shotgun (WGS) entry which is preliminary data.</text>
</comment>
<evidence type="ECO:0000313" key="1">
    <source>
        <dbReference type="EMBL" id="RVX17175.1"/>
    </source>
</evidence>
<sequence>MSAIEVVEEIQIAPSLEFSKDAIVVKDLFKGPVGPVEGASDLMDPPLSFDVLLRFVSRSDDVHDSSFMDLSIF</sequence>
<reference evidence="1 2" key="1">
    <citation type="journal article" date="2018" name="PLoS Genet.">
        <title>Population sequencing reveals clonal diversity and ancestral inbreeding in the grapevine cultivar Chardonnay.</title>
        <authorList>
            <person name="Roach M.J."/>
            <person name="Johnson D.L."/>
            <person name="Bohlmann J."/>
            <person name="van Vuuren H.J."/>
            <person name="Jones S.J."/>
            <person name="Pretorius I.S."/>
            <person name="Schmidt S.A."/>
            <person name="Borneman A.R."/>
        </authorList>
    </citation>
    <scope>NUCLEOTIDE SEQUENCE [LARGE SCALE GENOMIC DNA]</scope>
    <source>
        <strain evidence="2">cv. Chardonnay</strain>
        <tissue evidence="1">Leaf</tissue>
    </source>
</reference>
<gene>
    <name evidence="1" type="ORF">CK203_003438</name>
</gene>